<keyword evidence="3" id="KW-1185">Reference proteome</keyword>
<keyword evidence="1" id="KW-1133">Transmembrane helix</keyword>
<dbReference type="PANTHER" id="PTHR36443:SF1">
    <property type="entry name" value="BSR5223 PROTEIN"/>
    <property type="match status" value="1"/>
</dbReference>
<accession>A0A7W8MQT4</accession>
<protein>
    <recommendedName>
        <fullName evidence="4">DUF2905 domain-containing protein</fullName>
    </recommendedName>
</protein>
<evidence type="ECO:0008006" key="4">
    <source>
        <dbReference type="Google" id="ProtNLM"/>
    </source>
</evidence>
<dbReference type="EMBL" id="JACHDY010000001">
    <property type="protein sequence ID" value="MBB5316572.1"/>
    <property type="molecule type" value="Genomic_DNA"/>
</dbReference>
<dbReference type="PANTHER" id="PTHR36443">
    <property type="entry name" value="BSR5223 PROTEIN"/>
    <property type="match status" value="1"/>
</dbReference>
<evidence type="ECO:0000256" key="1">
    <source>
        <dbReference type="SAM" id="Phobius"/>
    </source>
</evidence>
<dbReference type="Proteomes" id="UP000568106">
    <property type="component" value="Unassembled WGS sequence"/>
</dbReference>
<keyword evidence="1" id="KW-0472">Membrane</keyword>
<comment type="caution">
    <text evidence="2">The sequence shown here is derived from an EMBL/GenBank/DDBJ whole genome shotgun (WGS) entry which is preliminary data.</text>
</comment>
<dbReference type="AlphaFoldDB" id="A0A7W8MQT4"/>
<evidence type="ECO:0000313" key="2">
    <source>
        <dbReference type="EMBL" id="MBB5316572.1"/>
    </source>
</evidence>
<dbReference type="Pfam" id="PF11146">
    <property type="entry name" value="DUF2905"/>
    <property type="match status" value="1"/>
</dbReference>
<proteinExistence type="predicted"/>
<feature type="transmembrane region" description="Helical" evidence="1">
    <location>
        <begin position="48"/>
        <end position="69"/>
    </location>
</feature>
<dbReference type="InterPro" id="IPR021320">
    <property type="entry name" value="DUF2905"/>
</dbReference>
<name>A0A7W8MQT4_9BACT</name>
<gene>
    <name evidence="2" type="ORF">HDF09_001222</name>
</gene>
<reference evidence="2" key="1">
    <citation type="submission" date="2020-08" db="EMBL/GenBank/DDBJ databases">
        <title>Genomic Encyclopedia of Type Strains, Phase IV (KMG-V): Genome sequencing to study the core and pangenomes of soil and plant-associated prokaryotes.</title>
        <authorList>
            <person name="Whitman W."/>
        </authorList>
    </citation>
    <scope>NUCLEOTIDE SEQUENCE [LARGE SCALE GENOMIC DNA]</scope>
    <source>
        <strain evidence="2">M8UP27</strain>
    </source>
</reference>
<sequence>MPELGRTLVILGLLLALAGALILGLNRLNLPLGRLPGDLSWRGRGWSVSFPIVTSILISVLLSVLLWVVGRLRR</sequence>
<evidence type="ECO:0000313" key="3">
    <source>
        <dbReference type="Proteomes" id="UP000568106"/>
    </source>
</evidence>
<keyword evidence="1" id="KW-0812">Transmembrane</keyword>
<organism evidence="2 3">
    <name type="scientific">Tunturiibacter empetritectus</name>
    <dbReference type="NCBI Taxonomy" id="3069691"/>
    <lineage>
        <taxon>Bacteria</taxon>
        <taxon>Pseudomonadati</taxon>
        <taxon>Acidobacteriota</taxon>
        <taxon>Terriglobia</taxon>
        <taxon>Terriglobales</taxon>
        <taxon>Acidobacteriaceae</taxon>
        <taxon>Tunturiibacter</taxon>
    </lineage>
</organism>